<dbReference type="Proteomes" id="UP001180020">
    <property type="component" value="Unassembled WGS sequence"/>
</dbReference>
<gene>
    <name evidence="2" type="ORF">QJS10_CPB20g00254</name>
</gene>
<evidence type="ECO:0000256" key="1">
    <source>
        <dbReference type="SAM" id="Phobius"/>
    </source>
</evidence>
<keyword evidence="3" id="KW-1185">Reference proteome</keyword>
<reference evidence="2" key="2">
    <citation type="submission" date="2023-06" db="EMBL/GenBank/DDBJ databases">
        <authorList>
            <person name="Ma L."/>
            <person name="Liu K.-W."/>
            <person name="Li Z."/>
            <person name="Hsiao Y.-Y."/>
            <person name="Qi Y."/>
            <person name="Fu T."/>
            <person name="Tang G."/>
            <person name="Zhang D."/>
            <person name="Sun W.-H."/>
            <person name="Liu D.-K."/>
            <person name="Li Y."/>
            <person name="Chen G.-Z."/>
            <person name="Liu X.-D."/>
            <person name="Liao X.-Y."/>
            <person name="Jiang Y.-T."/>
            <person name="Yu X."/>
            <person name="Hao Y."/>
            <person name="Huang J."/>
            <person name="Zhao X.-W."/>
            <person name="Ke S."/>
            <person name="Chen Y.-Y."/>
            <person name="Wu W.-L."/>
            <person name="Hsu J.-L."/>
            <person name="Lin Y.-F."/>
            <person name="Huang M.-D."/>
            <person name="Li C.-Y."/>
            <person name="Huang L."/>
            <person name="Wang Z.-W."/>
            <person name="Zhao X."/>
            <person name="Zhong W.-Y."/>
            <person name="Peng D.-H."/>
            <person name="Ahmad S."/>
            <person name="Lan S."/>
            <person name="Zhang J.-S."/>
            <person name="Tsai W.-C."/>
            <person name="Van De Peer Y."/>
            <person name="Liu Z.-J."/>
        </authorList>
    </citation>
    <scope>NUCLEOTIDE SEQUENCE</scope>
    <source>
        <strain evidence="2">CP</strain>
        <tissue evidence="2">Leaves</tissue>
    </source>
</reference>
<sequence length="88" mass="9613">MAQQHIELSTTAILTAATVLAMASTGLGLGFIVTREQRIYGDKLLLAGLVLVTLPWIAAFFVAVVVHVYDVCAVRVRNHPDGRIVKRR</sequence>
<name>A0AAV9CBA7_ACOCL</name>
<protein>
    <submittedName>
        <fullName evidence="2">Uncharacterized protein</fullName>
    </submittedName>
</protein>
<organism evidence="2 3">
    <name type="scientific">Acorus calamus</name>
    <name type="common">Sweet flag</name>
    <dbReference type="NCBI Taxonomy" id="4465"/>
    <lineage>
        <taxon>Eukaryota</taxon>
        <taxon>Viridiplantae</taxon>
        <taxon>Streptophyta</taxon>
        <taxon>Embryophyta</taxon>
        <taxon>Tracheophyta</taxon>
        <taxon>Spermatophyta</taxon>
        <taxon>Magnoliopsida</taxon>
        <taxon>Liliopsida</taxon>
        <taxon>Acoraceae</taxon>
        <taxon>Acorus</taxon>
    </lineage>
</organism>
<reference evidence="2" key="1">
    <citation type="journal article" date="2023" name="Nat. Commun.">
        <title>Diploid and tetraploid genomes of Acorus and the evolution of monocots.</title>
        <authorList>
            <person name="Ma L."/>
            <person name="Liu K.W."/>
            <person name="Li Z."/>
            <person name="Hsiao Y.Y."/>
            <person name="Qi Y."/>
            <person name="Fu T."/>
            <person name="Tang G.D."/>
            <person name="Zhang D."/>
            <person name="Sun W.H."/>
            <person name="Liu D.K."/>
            <person name="Li Y."/>
            <person name="Chen G.Z."/>
            <person name="Liu X.D."/>
            <person name="Liao X.Y."/>
            <person name="Jiang Y.T."/>
            <person name="Yu X."/>
            <person name="Hao Y."/>
            <person name="Huang J."/>
            <person name="Zhao X.W."/>
            <person name="Ke S."/>
            <person name="Chen Y.Y."/>
            <person name="Wu W.L."/>
            <person name="Hsu J.L."/>
            <person name="Lin Y.F."/>
            <person name="Huang M.D."/>
            <person name="Li C.Y."/>
            <person name="Huang L."/>
            <person name="Wang Z.W."/>
            <person name="Zhao X."/>
            <person name="Zhong W.Y."/>
            <person name="Peng D.H."/>
            <person name="Ahmad S."/>
            <person name="Lan S."/>
            <person name="Zhang J.S."/>
            <person name="Tsai W.C."/>
            <person name="Van de Peer Y."/>
            <person name="Liu Z.J."/>
        </authorList>
    </citation>
    <scope>NUCLEOTIDE SEQUENCE</scope>
    <source>
        <strain evidence="2">CP</strain>
    </source>
</reference>
<feature type="transmembrane region" description="Helical" evidence="1">
    <location>
        <begin position="12"/>
        <end position="32"/>
    </location>
</feature>
<keyword evidence="1" id="KW-0812">Transmembrane</keyword>
<evidence type="ECO:0000313" key="2">
    <source>
        <dbReference type="EMBL" id="KAK1285894.1"/>
    </source>
</evidence>
<evidence type="ECO:0000313" key="3">
    <source>
        <dbReference type="Proteomes" id="UP001180020"/>
    </source>
</evidence>
<dbReference type="EMBL" id="JAUJYO010000020">
    <property type="protein sequence ID" value="KAK1285894.1"/>
    <property type="molecule type" value="Genomic_DNA"/>
</dbReference>
<comment type="caution">
    <text evidence="2">The sequence shown here is derived from an EMBL/GenBank/DDBJ whole genome shotgun (WGS) entry which is preliminary data.</text>
</comment>
<keyword evidence="1" id="KW-0472">Membrane</keyword>
<proteinExistence type="predicted"/>
<accession>A0AAV9CBA7</accession>
<dbReference type="AlphaFoldDB" id="A0AAV9CBA7"/>
<keyword evidence="1" id="KW-1133">Transmembrane helix</keyword>
<feature type="transmembrane region" description="Helical" evidence="1">
    <location>
        <begin position="44"/>
        <end position="69"/>
    </location>
</feature>